<dbReference type="Gene3D" id="3.40.630.30">
    <property type="match status" value="1"/>
</dbReference>
<evidence type="ECO:0000313" key="3">
    <source>
        <dbReference type="Proteomes" id="UP000046122"/>
    </source>
</evidence>
<dbReference type="EMBL" id="CCNE01000065">
    <property type="protein sequence ID" value="CDX62254.1"/>
    <property type="molecule type" value="Genomic_DNA"/>
</dbReference>
<dbReference type="AlphaFoldDB" id="A0A090GHA8"/>
<name>A0A090GHA8_MESPL</name>
<dbReference type="Proteomes" id="UP000046122">
    <property type="component" value="Unassembled WGS sequence"/>
</dbReference>
<accession>A0A090GHA8</accession>
<organism evidence="2 3">
    <name type="scientific">Mesorhizobium plurifarium</name>
    <dbReference type="NCBI Taxonomy" id="69974"/>
    <lineage>
        <taxon>Bacteria</taxon>
        <taxon>Pseudomonadati</taxon>
        <taxon>Pseudomonadota</taxon>
        <taxon>Alphaproteobacteria</taxon>
        <taxon>Hyphomicrobiales</taxon>
        <taxon>Phyllobacteriaceae</taxon>
        <taxon>Mesorhizobium</taxon>
    </lineage>
</organism>
<evidence type="ECO:0000259" key="1">
    <source>
        <dbReference type="Pfam" id="PF13480"/>
    </source>
</evidence>
<dbReference type="InterPro" id="IPR038740">
    <property type="entry name" value="BioF2-like_GNAT_dom"/>
</dbReference>
<dbReference type="SUPFAM" id="SSF55729">
    <property type="entry name" value="Acyl-CoA N-acyltransferases (Nat)"/>
    <property type="match status" value="1"/>
</dbReference>
<proteinExistence type="predicted"/>
<gene>
    <name evidence="2" type="ORF">MPL3365_70349</name>
</gene>
<protein>
    <recommendedName>
        <fullName evidence="1">BioF2-like acetyltransferase domain-containing protein</fullName>
    </recommendedName>
</protein>
<evidence type="ECO:0000313" key="2">
    <source>
        <dbReference type="EMBL" id="CDX62254.1"/>
    </source>
</evidence>
<dbReference type="InterPro" id="IPR016181">
    <property type="entry name" value="Acyl_CoA_acyltransferase"/>
</dbReference>
<reference evidence="2 3" key="1">
    <citation type="submission" date="2014-08" db="EMBL/GenBank/DDBJ databases">
        <authorList>
            <person name="Moulin Lionel"/>
        </authorList>
    </citation>
    <scope>NUCLEOTIDE SEQUENCE [LARGE SCALE GENOMIC DNA]</scope>
</reference>
<sequence>MASQAVPMAAMTTDPADGEAASHAAGAASAAYVAELHTSLETAKPLWLRLEATGVCTGHQHFAWAEGIVEGLLPQKADLAIVEVRDASTGEPRMLVPLMRRRAFHHWVIEWLSCGVCDYAAPLLADATPWTRQSAEAAWAAVFAVLPPADRIHIAGIPKEVGGVANPLALLSPARDSIHSHYGIAMDGDAETVVKRICRPSFVKALNKDLRRLDRNGGLALVEADTPALVDSIFGKLVQMRLSRFRELGRFDLLARPPVIDFYRKAAHRGLTDGSVRIFGLRAGNVMVAVQYLAVHLGTLHALLIAIDQAAVPNVSPGLCIMGELIKWGRGAGFDYFDLSVGNQSYKEHMGAVKSVLSELCYGITLKGVAVSQAIKYRGRGVAFVRDNPRLFKLAQEFMQRWRRLRSGG</sequence>
<dbReference type="Pfam" id="PF13480">
    <property type="entry name" value="Acetyltransf_6"/>
    <property type="match status" value="1"/>
</dbReference>
<feature type="domain" description="BioF2-like acetyltransferase" evidence="1">
    <location>
        <begin position="202"/>
        <end position="348"/>
    </location>
</feature>